<evidence type="ECO:0000313" key="2">
    <source>
        <dbReference type="EMBL" id="KWT84416.1"/>
    </source>
</evidence>
<organism evidence="2 3">
    <name type="scientific">Candidatus Magnetominusculus xianensis</name>
    <dbReference type="NCBI Taxonomy" id="1748249"/>
    <lineage>
        <taxon>Bacteria</taxon>
        <taxon>Pseudomonadati</taxon>
        <taxon>Nitrospirota</taxon>
        <taxon>Nitrospiria</taxon>
        <taxon>Nitrospirales</taxon>
        <taxon>Nitrospiraceae</taxon>
        <taxon>Candidatus Magnetominusculus</taxon>
    </lineage>
</organism>
<feature type="compositionally biased region" description="Polar residues" evidence="1">
    <location>
        <begin position="9"/>
        <end position="103"/>
    </location>
</feature>
<keyword evidence="3" id="KW-1185">Reference proteome</keyword>
<dbReference type="Proteomes" id="UP000060487">
    <property type="component" value="Unassembled WGS sequence"/>
</dbReference>
<protein>
    <recommendedName>
        <fullName evidence="4">Flagellar protein FlaG</fullName>
    </recommendedName>
</protein>
<feature type="region of interest" description="Disordered" evidence="1">
    <location>
        <begin position="1"/>
        <end position="123"/>
    </location>
</feature>
<comment type="caution">
    <text evidence="2">The sequence shown here is derived from an EMBL/GenBank/DDBJ whole genome shotgun (WGS) entry which is preliminary data.</text>
</comment>
<proteinExistence type="predicted"/>
<reference evidence="2 3" key="1">
    <citation type="submission" date="2015-11" db="EMBL/GenBank/DDBJ databases">
        <authorList>
            <person name="Lin W."/>
        </authorList>
    </citation>
    <scope>NUCLEOTIDE SEQUENCE [LARGE SCALE GENOMIC DNA]</scope>
    <source>
        <strain evidence="2 3">HCH-1</strain>
    </source>
</reference>
<sequence>MEIAGVVGMNTQTNVGTTDTYVRQQTYAQPASQPQFQQNPETPAKTKSGTSNNDSVKVTITNAGKEMLNSSQQNAKEAGGDTTNTLTNLAQGDTTQPGTQSTTDAKDKKQENTPPPPENSLFSNSAYYSVQKNTEDNTQTVVVKIVDSEGNVVREIPPEDLLTRASKLNIIPNNLYHAVG</sequence>
<dbReference type="InterPro" id="IPR035924">
    <property type="entry name" value="FlaG-like_sf"/>
</dbReference>
<gene>
    <name evidence="2" type="ORF">ASN18_1911</name>
</gene>
<evidence type="ECO:0008006" key="4">
    <source>
        <dbReference type="Google" id="ProtNLM"/>
    </source>
</evidence>
<evidence type="ECO:0000313" key="3">
    <source>
        <dbReference type="Proteomes" id="UP000060487"/>
    </source>
</evidence>
<dbReference type="SUPFAM" id="SSF160214">
    <property type="entry name" value="FlaG-like"/>
    <property type="match status" value="1"/>
</dbReference>
<name>A0ABR5SEG4_9BACT</name>
<evidence type="ECO:0000256" key="1">
    <source>
        <dbReference type="SAM" id="MobiDB-lite"/>
    </source>
</evidence>
<dbReference type="Gene3D" id="3.30.160.170">
    <property type="entry name" value="FlaG-like"/>
    <property type="match status" value="1"/>
</dbReference>
<dbReference type="RefSeq" id="WP_085052524.1">
    <property type="nucleotide sequence ID" value="NZ_LNQR01000068.1"/>
</dbReference>
<accession>A0ABR5SEG4</accession>
<dbReference type="EMBL" id="LNQR01000068">
    <property type="protein sequence ID" value="KWT84416.1"/>
    <property type="molecule type" value="Genomic_DNA"/>
</dbReference>